<dbReference type="InterPro" id="IPR005921">
    <property type="entry name" value="HutH"/>
</dbReference>
<accession>A0ABT5E322</accession>
<evidence type="ECO:0000256" key="5">
    <source>
        <dbReference type="ARBA" id="ARBA00049269"/>
    </source>
</evidence>
<protein>
    <recommendedName>
        <fullName evidence="2 6">Histidine ammonia-lyase</fullName>
        <ecNumber evidence="2 6">4.3.1.3</ecNumber>
    </recommendedName>
</protein>
<dbReference type="GO" id="GO:0004397">
    <property type="term" value="F:histidine ammonia-lyase activity"/>
    <property type="evidence" value="ECO:0007669"/>
    <property type="project" value="UniProtKB-EC"/>
</dbReference>
<evidence type="ECO:0000256" key="6">
    <source>
        <dbReference type="NCBIfam" id="TIGR01225"/>
    </source>
</evidence>
<dbReference type="InterPro" id="IPR008948">
    <property type="entry name" value="L-Aspartase-like"/>
</dbReference>
<organism evidence="10 11">
    <name type="scientific">Nannocystis bainbridge</name>
    <dbReference type="NCBI Taxonomy" id="2995303"/>
    <lineage>
        <taxon>Bacteria</taxon>
        <taxon>Pseudomonadati</taxon>
        <taxon>Myxococcota</taxon>
        <taxon>Polyangia</taxon>
        <taxon>Nannocystales</taxon>
        <taxon>Nannocystaceae</taxon>
        <taxon>Nannocystis</taxon>
    </lineage>
</organism>
<dbReference type="InterPro" id="IPR001106">
    <property type="entry name" value="Aromatic_Lyase"/>
</dbReference>
<evidence type="ECO:0000256" key="1">
    <source>
        <dbReference type="ARBA" id="ARBA00005113"/>
    </source>
</evidence>
<evidence type="ECO:0000256" key="7">
    <source>
        <dbReference type="RuleBase" id="RU003954"/>
    </source>
</evidence>
<evidence type="ECO:0000313" key="11">
    <source>
        <dbReference type="Proteomes" id="UP001221686"/>
    </source>
</evidence>
<dbReference type="CDD" id="cd00332">
    <property type="entry name" value="PAL-HAL"/>
    <property type="match status" value="1"/>
</dbReference>
<comment type="subcellular location">
    <subcellularLocation>
        <location evidence="9">Cytoplasm</location>
    </subcellularLocation>
</comment>
<dbReference type="Proteomes" id="UP001221686">
    <property type="component" value="Unassembled WGS sequence"/>
</dbReference>
<comment type="similarity">
    <text evidence="7">Belongs to the PAL/histidase family.</text>
</comment>
<sequence>MTSGSPVSVVIGHTIALRDVDAVARRGAAVSLAAEARDELRQTRDHLERALAAGAIIYGVNTGFGALSDAKIAPDELGILQQNLLRSHAAGVGPAFSADVVRALLLLRAHTLALGASGVSPGVPEFLLQMLARDVLPVVPCQGSVGASGDLAPLAHLALVAIGEGFAWSEGQIISGADALARAGLTPLRLGPKEGLSLINGTQVTTAVGALALCDAAELIAAADILGSLSLDALLGTVTATDPRIHAGKPHVGQRESAAVSRALLVDSPLRASHSDCGEVQDAYALRCMPQVHGAARDALAYVAGAVQVELNSFTDNPLVLARADGGFDVLSGGNFHAGTVALPLDHMTAALTTLATISERRTDRMLNPATSRGLPAFLAERPGVESGLMMAHVTASALASECKSLSFPASVDTIPTSAGKEDHVSMGPIAARKLRSVVDNLARVLAIEAIAAARGLDLRGHPTSAPLQRVHAAIRAHVPPWTGDRSPGGDTEALAAAILRGELRRAAEVASPLDRG</sequence>
<keyword evidence="11" id="KW-1185">Reference proteome</keyword>
<evidence type="ECO:0000256" key="9">
    <source>
        <dbReference type="RuleBase" id="RU004480"/>
    </source>
</evidence>
<dbReference type="Gene3D" id="1.20.200.10">
    <property type="entry name" value="Fumarase/aspartase (Central domain)"/>
    <property type="match status" value="1"/>
</dbReference>
<evidence type="ECO:0000313" key="10">
    <source>
        <dbReference type="EMBL" id="MDC0720216.1"/>
    </source>
</evidence>
<dbReference type="NCBIfam" id="NF006871">
    <property type="entry name" value="PRK09367.1"/>
    <property type="match status" value="1"/>
</dbReference>
<reference evidence="10 11" key="1">
    <citation type="submission" date="2022-11" db="EMBL/GenBank/DDBJ databases">
        <title>Minimal conservation of predation-associated metabolite biosynthetic gene clusters underscores biosynthetic potential of Myxococcota including descriptions for ten novel species: Archangium lansinium sp. nov., Myxococcus landrumus sp. nov., Nannocystis bai.</title>
        <authorList>
            <person name="Ahearne A."/>
            <person name="Stevens C."/>
            <person name="Dowd S."/>
        </authorList>
    </citation>
    <scope>NUCLEOTIDE SEQUENCE [LARGE SCALE GENOMIC DNA]</scope>
    <source>
        <strain evidence="10 11">BB15-2</strain>
    </source>
</reference>
<dbReference type="InterPro" id="IPR024083">
    <property type="entry name" value="Fumarase/histidase_N"/>
</dbReference>
<evidence type="ECO:0000256" key="8">
    <source>
        <dbReference type="RuleBase" id="RU004479"/>
    </source>
</evidence>
<dbReference type="PANTHER" id="PTHR10362">
    <property type="entry name" value="HISTIDINE AMMONIA-LYASE"/>
    <property type="match status" value="1"/>
</dbReference>
<keyword evidence="3 8" id="KW-0369">Histidine metabolism</keyword>
<comment type="caution">
    <text evidence="10">The sequence shown here is derived from an EMBL/GenBank/DDBJ whole genome shotgun (WGS) entry which is preliminary data.</text>
</comment>
<dbReference type="RefSeq" id="WP_272088706.1">
    <property type="nucleotide sequence ID" value="NZ_JAQNDL010000002.1"/>
</dbReference>
<dbReference type="EMBL" id="JAQNDL010000002">
    <property type="protein sequence ID" value="MDC0720216.1"/>
    <property type="molecule type" value="Genomic_DNA"/>
</dbReference>
<dbReference type="Gene3D" id="1.10.275.10">
    <property type="entry name" value="Fumarase/aspartase (N-terminal domain)"/>
    <property type="match status" value="1"/>
</dbReference>
<name>A0ABT5E322_9BACT</name>
<gene>
    <name evidence="10" type="primary">hutH</name>
    <name evidence="10" type="ORF">POL25_25175</name>
</gene>
<dbReference type="Pfam" id="PF00221">
    <property type="entry name" value="Lyase_aromatic"/>
    <property type="match status" value="1"/>
</dbReference>
<evidence type="ECO:0000256" key="2">
    <source>
        <dbReference type="ARBA" id="ARBA00012994"/>
    </source>
</evidence>
<comment type="pathway">
    <text evidence="1 8">Amino-acid degradation; L-histidine degradation into L-glutamate; N-formimidoyl-L-glutamate from L-histidine: step 1/3.</text>
</comment>
<evidence type="ECO:0000256" key="3">
    <source>
        <dbReference type="ARBA" id="ARBA00022808"/>
    </source>
</evidence>
<dbReference type="NCBIfam" id="TIGR01225">
    <property type="entry name" value="hutH"/>
    <property type="match status" value="1"/>
</dbReference>
<dbReference type="InterPro" id="IPR022313">
    <property type="entry name" value="Phe/His_NH3-lyase_AS"/>
</dbReference>
<comment type="catalytic activity">
    <reaction evidence="5 8">
        <text>L-histidine = trans-urocanate + NH4(+)</text>
        <dbReference type="Rhea" id="RHEA:21232"/>
        <dbReference type="ChEBI" id="CHEBI:17771"/>
        <dbReference type="ChEBI" id="CHEBI:28938"/>
        <dbReference type="ChEBI" id="CHEBI:57595"/>
        <dbReference type="EC" id="4.3.1.3"/>
    </reaction>
</comment>
<dbReference type="SUPFAM" id="SSF48557">
    <property type="entry name" value="L-aspartase-like"/>
    <property type="match status" value="1"/>
</dbReference>
<proteinExistence type="inferred from homology"/>
<keyword evidence="4 7" id="KW-0456">Lyase</keyword>
<evidence type="ECO:0000256" key="4">
    <source>
        <dbReference type="ARBA" id="ARBA00023239"/>
    </source>
</evidence>
<dbReference type="EC" id="4.3.1.3" evidence="2 6"/>
<dbReference type="PROSITE" id="PS00488">
    <property type="entry name" value="PAL_HISTIDASE"/>
    <property type="match status" value="1"/>
</dbReference>